<feature type="compositionally biased region" description="Acidic residues" evidence="1">
    <location>
        <begin position="10"/>
        <end position="28"/>
    </location>
</feature>
<proteinExistence type="predicted"/>
<comment type="caution">
    <text evidence="2">The sequence shown here is derived from an EMBL/GenBank/DDBJ whole genome shotgun (WGS) entry which is preliminary data.</text>
</comment>
<gene>
    <name evidence="2" type="ORF">THAOC_15267</name>
</gene>
<dbReference type="EMBL" id="AGNL01017720">
    <property type="protein sequence ID" value="EJK64040.1"/>
    <property type="molecule type" value="Genomic_DNA"/>
</dbReference>
<accession>K0SF84</accession>
<dbReference type="AlphaFoldDB" id="K0SF84"/>
<name>K0SF84_THAOC</name>
<protein>
    <submittedName>
        <fullName evidence="2">Uncharacterized protein</fullName>
    </submittedName>
</protein>
<reference evidence="2 3" key="1">
    <citation type="journal article" date="2012" name="Genome Biol.">
        <title>Genome and low-iron response of an oceanic diatom adapted to chronic iron limitation.</title>
        <authorList>
            <person name="Lommer M."/>
            <person name="Specht M."/>
            <person name="Roy A.S."/>
            <person name="Kraemer L."/>
            <person name="Andreson R."/>
            <person name="Gutowska M.A."/>
            <person name="Wolf J."/>
            <person name="Bergner S.V."/>
            <person name="Schilhabel M.B."/>
            <person name="Klostermeier U.C."/>
            <person name="Beiko R.G."/>
            <person name="Rosenstiel P."/>
            <person name="Hippler M."/>
            <person name="Laroche J."/>
        </authorList>
    </citation>
    <scope>NUCLEOTIDE SEQUENCE [LARGE SCALE GENOMIC DNA]</scope>
    <source>
        <strain evidence="2 3">CCMP1005</strain>
    </source>
</reference>
<dbReference type="Proteomes" id="UP000266841">
    <property type="component" value="Unassembled WGS sequence"/>
</dbReference>
<keyword evidence="3" id="KW-1185">Reference proteome</keyword>
<evidence type="ECO:0000256" key="1">
    <source>
        <dbReference type="SAM" id="MobiDB-lite"/>
    </source>
</evidence>
<organism evidence="2 3">
    <name type="scientific">Thalassiosira oceanica</name>
    <name type="common">Marine diatom</name>
    <dbReference type="NCBI Taxonomy" id="159749"/>
    <lineage>
        <taxon>Eukaryota</taxon>
        <taxon>Sar</taxon>
        <taxon>Stramenopiles</taxon>
        <taxon>Ochrophyta</taxon>
        <taxon>Bacillariophyta</taxon>
        <taxon>Coscinodiscophyceae</taxon>
        <taxon>Thalassiosirophycidae</taxon>
        <taxon>Thalassiosirales</taxon>
        <taxon>Thalassiosiraceae</taxon>
        <taxon>Thalassiosira</taxon>
    </lineage>
</organism>
<evidence type="ECO:0000313" key="2">
    <source>
        <dbReference type="EMBL" id="EJK64040.1"/>
    </source>
</evidence>
<sequence length="159" mass="17825">MEDKDKGLLIDDEDKESDERSDDDSDAGGEDKKTKTTTVTRSRKTRRRTTTPSDPPLGDIVMLIFGCNVCQWPIPLSSAFANYDIVLLRAWRDFFSVLLGSSQNLASPRHLLAALAMITRTRIGAAATGSYRHCHGLPGGLQSFPYFKADYLPRRREQF</sequence>
<evidence type="ECO:0000313" key="3">
    <source>
        <dbReference type="Proteomes" id="UP000266841"/>
    </source>
</evidence>
<feature type="region of interest" description="Disordered" evidence="1">
    <location>
        <begin position="1"/>
        <end position="53"/>
    </location>
</feature>